<proteinExistence type="predicted"/>
<reference evidence="2 3" key="1">
    <citation type="submission" date="2017-03" db="EMBL/GenBank/DDBJ databases">
        <title>WGS assembly of Porphyra umbilicalis.</title>
        <authorList>
            <person name="Brawley S.H."/>
            <person name="Blouin N.A."/>
            <person name="Ficko-Blean E."/>
            <person name="Wheeler G.L."/>
            <person name="Lohr M."/>
            <person name="Goodson H.V."/>
            <person name="Jenkins J.W."/>
            <person name="Blaby-Haas C.E."/>
            <person name="Helliwell K.E."/>
            <person name="Chan C."/>
            <person name="Marriage T."/>
            <person name="Bhattacharya D."/>
            <person name="Klein A.S."/>
            <person name="Badis Y."/>
            <person name="Brodie J."/>
            <person name="Cao Y."/>
            <person name="Collen J."/>
            <person name="Dittami S.M."/>
            <person name="Gachon C.M."/>
            <person name="Green B.R."/>
            <person name="Karpowicz S."/>
            <person name="Kim J.W."/>
            <person name="Kudahl U."/>
            <person name="Lin S."/>
            <person name="Michel G."/>
            <person name="Mittag M."/>
            <person name="Olson B.J."/>
            <person name="Pangilinan J."/>
            <person name="Peng Y."/>
            <person name="Qiu H."/>
            <person name="Shu S."/>
            <person name="Singer J.T."/>
            <person name="Smith A.G."/>
            <person name="Sprecher B.N."/>
            <person name="Wagner V."/>
            <person name="Wang W."/>
            <person name="Wang Z.-Y."/>
            <person name="Yan J."/>
            <person name="Yarish C."/>
            <person name="Zoeuner-Riek S."/>
            <person name="Zhuang Y."/>
            <person name="Zou Y."/>
            <person name="Lindquist E.A."/>
            <person name="Grimwood J."/>
            <person name="Barry K."/>
            <person name="Rokhsar D.S."/>
            <person name="Schmutz J."/>
            <person name="Stiller J.W."/>
            <person name="Grossman A.R."/>
            <person name="Prochnik S.E."/>
        </authorList>
    </citation>
    <scope>NUCLEOTIDE SEQUENCE [LARGE SCALE GENOMIC DNA]</scope>
    <source>
        <strain evidence="2">4086291</strain>
    </source>
</reference>
<sequence>LGFGGGGSLRGRGGGGGGGGRPADGEDEEEGFARRSVGGGDGGGAGDSQDSFLTQPRLSNAAGRGVPGAAPAAAAGVRGGAPAAAVAAATAAAAAAAAAAAPPPPVGAGADAPAGGRRVDAAGRRGPSNAALAAALDCFHCQAFARRRAQGDQDLYIQFASGCVRHGHRHRAPALPPTWHAVSFPETETQPPPASVQGPAAATAVAQAPPLVGVPAAARSATVAGDTDRGPL</sequence>
<feature type="compositionally biased region" description="Low complexity" evidence="1">
    <location>
        <begin position="61"/>
        <end position="74"/>
    </location>
</feature>
<evidence type="ECO:0000313" key="3">
    <source>
        <dbReference type="Proteomes" id="UP000218209"/>
    </source>
</evidence>
<feature type="compositionally biased region" description="Polar residues" evidence="1">
    <location>
        <begin position="48"/>
        <end position="58"/>
    </location>
</feature>
<feature type="compositionally biased region" description="Low complexity" evidence="1">
    <location>
        <begin position="107"/>
        <end position="116"/>
    </location>
</feature>
<gene>
    <name evidence="2" type="ORF">BU14_1661s0002</name>
</gene>
<protein>
    <submittedName>
        <fullName evidence="2">Uncharacterized protein</fullName>
    </submittedName>
</protein>
<evidence type="ECO:0000256" key="1">
    <source>
        <dbReference type="SAM" id="MobiDB-lite"/>
    </source>
</evidence>
<name>A0A1X6NL04_PORUM</name>
<evidence type="ECO:0000313" key="2">
    <source>
        <dbReference type="EMBL" id="OSX69285.1"/>
    </source>
</evidence>
<dbReference type="EMBL" id="KV919643">
    <property type="protein sequence ID" value="OSX69285.1"/>
    <property type="molecule type" value="Genomic_DNA"/>
</dbReference>
<feature type="compositionally biased region" description="Gly residues" evidence="1">
    <location>
        <begin position="1"/>
        <end position="22"/>
    </location>
</feature>
<feature type="region of interest" description="Disordered" evidence="1">
    <location>
        <begin position="1"/>
        <end position="74"/>
    </location>
</feature>
<dbReference type="AlphaFoldDB" id="A0A1X6NL04"/>
<organism evidence="2 3">
    <name type="scientific">Porphyra umbilicalis</name>
    <name type="common">Purple laver</name>
    <name type="synonym">Red alga</name>
    <dbReference type="NCBI Taxonomy" id="2786"/>
    <lineage>
        <taxon>Eukaryota</taxon>
        <taxon>Rhodophyta</taxon>
        <taxon>Bangiophyceae</taxon>
        <taxon>Bangiales</taxon>
        <taxon>Bangiaceae</taxon>
        <taxon>Porphyra</taxon>
    </lineage>
</organism>
<keyword evidence="3" id="KW-1185">Reference proteome</keyword>
<accession>A0A1X6NL04</accession>
<feature type="region of interest" description="Disordered" evidence="1">
    <location>
        <begin position="101"/>
        <end position="124"/>
    </location>
</feature>
<feature type="non-terminal residue" evidence="2">
    <location>
        <position position="1"/>
    </location>
</feature>
<feature type="compositionally biased region" description="Gly residues" evidence="1">
    <location>
        <begin position="37"/>
        <end position="46"/>
    </location>
</feature>
<dbReference type="Proteomes" id="UP000218209">
    <property type="component" value="Unassembled WGS sequence"/>
</dbReference>